<keyword evidence="3" id="KW-1185">Reference proteome</keyword>
<evidence type="ECO:0000259" key="1">
    <source>
        <dbReference type="Pfam" id="PF00542"/>
    </source>
</evidence>
<dbReference type="InterPro" id="IPR014719">
    <property type="entry name" value="Ribosomal_bL12_C/ClpS-like"/>
</dbReference>
<proteinExistence type="predicted"/>
<keyword evidence="2" id="KW-0687">Ribonucleoprotein</keyword>
<keyword evidence="2" id="KW-0689">Ribosomal protein</keyword>
<dbReference type="Proteomes" id="UP001596523">
    <property type="component" value="Unassembled WGS sequence"/>
</dbReference>
<dbReference type="Pfam" id="PF00542">
    <property type="entry name" value="Ribosomal_L12"/>
    <property type="match status" value="1"/>
</dbReference>
<comment type="caution">
    <text evidence="2">The sequence shown here is derived from an EMBL/GenBank/DDBJ whole genome shotgun (WGS) entry which is preliminary data.</text>
</comment>
<dbReference type="SUPFAM" id="SSF54736">
    <property type="entry name" value="ClpS-like"/>
    <property type="match status" value="1"/>
</dbReference>
<dbReference type="GO" id="GO:0005840">
    <property type="term" value="C:ribosome"/>
    <property type="evidence" value="ECO:0007669"/>
    <property type="project" value="UniProtKB-KW"/>
</dbReference>
<accession>A0ABW2JE10</accession>
<dbReference type="RefSeq" id="WP_381827419.1">
    <property type="nucleotide sequence ID" value="NZ_JBHTCF010000002.1"/>
</dbReference>
<name>A0ABW2JE10_9ACTN</name>
<gene>
    <name evidence="2" type="ORF">ACFQVC_06340</name>
</gene>
<evidence type="ECO:0000313" key="3">
    <source>
        <dbReference type="Proteomes" id="UP001596523"/>
    </source>
</evidence>
<dbReference type="InterPro" id="IPR013823">
    <property type="entry name" value="Ribosomal_bL12_C"/>
</dbReference>
<protein>
    <submittedName>
        <fullName evidence="2">Ribosomal protein L7/L12</fullName>
    </submittedName>
</protein>
<organism evidence="2 3">
    <name type="scientific">Streptomyces monticola</name>
    <dbReference type="NCBI Taxonomy" id="2666263"/>
    <lineage>
        <taxon>Bacteria</taxon>
        <taxon>Bacillati</taxon>
        <taxon>Actinomycetota</taxon>
        <taxon>Actinomycetes</taxon>
        <taxon>Kitasatosporales</taxon>
        <taxon>Streptomycetaceae</taxon>
        <taxon>Streptomyces</taxon>
    </lineage>
</organism>
<dbReference type="EMBL" id="JBHTCF010000002">
    <property type="protein sequence ID" value="MFC7303833.1"/>
    <property type="molecule type" value="Genomic_DNA"/>
</dbReference>
<feature type="domain" description="Large ribosomal subunit protein bL12 C-terminal" evidence="1">
    <location>
        <begin position="72"/>
        <end position="99"/>
    </location>
</feature>
<dbReference type="Gene3D" id="3.30.1390.10">
    <property type="match status" value="1"/>
</dbReference>
<reference evidence="3" key="1">
    <citation type="journal article" date="2019" name="Int. J. Syst. Evol. Microbiol.">
        <title>The Global Catalogue of Microorganisms (GCM) 10K type strain sequencing project: providing services to taxonomists for standard genome sequencing and annotation.</title>
        <authorList>
            <consortium name="The Broad Institute Genomics Platform"/>
            <consortium name="The Broad Institute Genome Sequencing Center for Infectious Disease"/>
            <person name="Wu L."/>
            <person name="Ma J."/>
        </authorList>
    </citation>
    <scope>NUCLEOTIDE SEQUENCE [LARGE SCALE GENOMIC DNA]</scope>
    <source>
        <strain evidence="3">SYNS20</strain>
    </source>
</reference>
<sequence length="102" mass="11299">MDMTALSSAFFFVLVAALLCSGLIERKIERADRRVARVERKLDAVMAHLGISEPDPLGTELSRVTDLLDRGRKIEAIKVYREVTGAGLKEAKDAVDRVEATR</sequence>
<evidence type="ECO:0000313" key="2">
    <source>
        <dbReference type="EMBL" id="MFC7303833.1"/>
    </source>
</evidence>